<dbReference type="STRING" id="6198.A0A074Z5H9"/>
<keyword evidence="2" id="KW-1185">Reference proteome</keyword>
<dbReference type="RefSeq" id="XP_009175467.1">
    <property type="nucleotide sequence ID" value="XM_009177203.1"/>
</dbReference>
<dbReference type="EMBL" id="KL597021">
    <property type="protein sequence ID" value="KER20782.1"/>
    <property type="molecule type" value="Genomic_DNA"/>
</dbReference>
<organism evidence="1 2">
    <name type="scientific">Opisthorchis viverrini</name>
    <name type="common">Southeast Asian liver fluke</name>
    <dbReference type="NCBI Taxonomy" id="6198"/>
    <lineage>
        <taxon>Eukaryota</taxon>
        <taxon>Metazoa</taxon>
        <taxon>Spiralia</taxon>
        <taxon>Lophotrochozoa</taxon>
        <taxon>Platyhelminthes</taxon>
        <taxon>Trematoda</taxon>
        <taxon>Digenea</taxon>
        <taxon>Opisthorchiida</taxon>
        <taxon>Opisthorchiata</taxon>
        <taxon>Opisthorchiidae</taxon>
        <taxon>Opisthorchis</taxon>
    </lineage>
</organism>
<name>A0A074Z5H9_OPIVI</name>
<protein>
    <submittedName>
        <fullName evidence="1">Uncharacterized protein</fullName>
    </submittedName>
</protein>
<accession>A0A074Z5H9</accession>
<reference evidence="1 2" key="1">
    <citation type="submission" date="2013-11" db="EMBL/GenBank/DDBJ databases">
        <title>Opisthorchis viverrini - life in the bile duct.</title>
        <authorList>
            <person name="Young N.D."/>
            <person name="Nagarajan N."/>
            <person name="Lin S.J."/>
            <person name="Korhonen P.K."/>
            <person name="Jex A.R."/>
            <person name="Hall R.S."/>
            <person name="Safavi-Hemami H."/>
            <person name="Kaewkong W."/>
            <person name="Bertrand D."/>
            <person name="Gao S."/>
            <person name="Seet Q."/>
            <person name="Wongkham S."/>
            <person name="Teh B.T."/>
            <person name="Wongkham C."/>
            <person name="Intapan P.M."/>
            <person name="Maleewong W."/>
            <person name="Yang X."/>
            <person name="Hu M."/>
            <person name="Wang Z."/>
            <person name="Hofmann A."/>
            <person name="Sternberg P.W."/>
            <person name="Tan P."/>
            <person name="Wang J."/>
            <person name="Gasser R.B."/>
        </authorList>
    </citation>
    <scope>NUCLEOTIDE SEQUENCE [LARGE SCALE GENOMIC DNA]</scope>
</reference>
<evidence type="ECO:0000313" key="1">
    <source>
        <dbReference type="EMBL" id="KER20782.1"/>
    </source>
</evidence>
<sequence length="76" mass="8328">MESPASTCLICLRLFGKGTHGSSYPVAVMALPLNEEILSALKTLQKYKFTEAELALKQEAGLLSNDSAEEFFKFKA</sequence>
<dbReference type="CTD" id="20324908"/>
<dbReference type="Proteomes" id="UP000054324">
    <property type="component" value="Unassembled WGS sequence"/>
</dbReference>
<gene>
    <name evidence="1" type="ORF">T265_10740</name>
</gene>
<dbReference type="KEGG" id="ovi:T265_10740"/>
<dbReference type="AlphaFoldDB" id="A0A074Z5H9"/>
<proteinExistence type="predicted"/>
<dbReference type="GeneID" id="20324908"/>
<evidence type="ECO:0000313" key="2">
    <source>
        <dbReference type="Proteomes" id="UP000054324"/>
    </source>
</evidence>